<dbReference type="Gene3D" id="3.10.200.10">
    <property type="entry name" value="Alpha carbonic anhydrase"/>
    <property type="match status" value="1"/>
</dbReference>
<evidence type="ECO:0000256" key="7">
    <source>
        <dbReference type="SAM" id="MobiDB-lite"/>
    </source>
</evidence>
<evidence type="ECO:0000256" key="4">
    <source>
        <dbReference type="ARBA" id="ARBA00022833"/>
    </source>
</evidence>
<comment type="catalytic activity">
    <reaction evidence="6">
        <text>hydrogencarbonate + H(+) = CO2 + H2O</text>
        <dbReference type="Rhea" id="RHEA:10748"/>
        <dbReference type="ChEBI" id="CHEBI:15377"/>
        <dbReference type="ChEBI" id="CHEBI:15378"/>
        <dbReference type="ChEBI" id="CHEBI:16526"/>
        <dbReference type="ChEBI" id="CHEBI:17544"/>
        <dbReference type="EC" id="4.2.1.1"/>
    </reaction>
</comment>
<dbReference type="PANTHER" id="PTHR18952">
    <property type="entry name" value="CARBONIC ANHYDRASE"/>
    <property type="match status" value="1"/>
</dbReference>
<dbReference type="SUPFAM" id="SSF51069">
    <property type="entry name" value="Carbonic anhydrase"/>
    <property type="match status" value="1"/>
</dbReference>
<dbReference type="EMBL" id="JAHBFI010000009">
    <property type="protein sequence ID" value="MBZ5962372.1"/>
    <property type="molecule type" value="Genomic_DNA"/>
</dbReference>
<name>A0A9Q3XV99_9LACO</name>
<evidence type="ECO:0000313" key="10">
    <source>
        <dbReference type="EMBL" id="MBZ5962372.1"/>
    </source>
</evidence>
<dbReference type="SMART" id="SM01057">
    <property type="entry name" value="Carb_anhydrase"/>
    <property type="match status" value="1"/>
</dbReference>
<evidence type="ECO:0000256" key="1">
    <source>
        <dbReference type="ARBA" id="ARBA00010718"/>
    </source>
</evidence>
<dbReference type="PROSITE" id="PS51144">
    <property type="entry name" value="ALPHA_CA_2"/>
    <property type="match status" value="1"/>
</dbReference>
<dbReference type="GO" id="GO:0008270">
    <property type="term" value="F:zinc ion binding"/>
    <property type="evidence" value="ECO:0007669"/>
    <property type="project" value="InterPro"/>
</dbReference>
<reference evidence="10" key="2">
    <citation type="submission" date="2021-05" db="EMBL/GenBank/DDBJ databases">
        <title>Pangenome of Leuconostoc gelidum warrants species status for Leuconostoc gelidum subsp. gasicomitatum.</title>
        <authorList>
            <person name="Johansson P."/>
            <person name="Sade E."/>
            <person name="Hultman J."/>
            <person name="Auvinen P."/>
            <person name="Bjorkroth J."/>
        </authorList>
    </citation>
    <scope>NUCLEOTIDE SEQUENCE</scope>
    <source>
        <strain evidence="10">A.21.4</strain>
    </source>
</reference>
<dbReference type="GO" id="GO:0004089">
    <property type="term" value="F:carbonate dehydratase activity"/>
    <property type="evidence" value="ECO:0007669"/>
    <property type="project" value="UniProtKB-EC"/>
</dbReference>
<evidence type="ECO:0000313" key="11">
    <source>
        <dbReference type="Proteomes" id="UP000199271"/>
    </source>
</evidence>
<sequence>MKHLDYSQQEDWREAGDTPLQSPIAINSEDTYPVHKSSDLVLTFNGQTQYDDRIVGEQFLVSGELMIAGEMWSLERFHFHDGAEHTVDGIRHDVEIHFVYRREGHILVLAIFGDVSNEPINTHIQDVFSDTIDAKILADWLPKNHSYYSYIGSLTTPPLGQDVIWVILKETISVGKDDLSVIHEHYPDNYRDVQDIAGRDVLSVRVTE</sequence>
<evidence type="ECO:0000313" key="12">
    <source>
        <dbReference type="Proteomes" id="UP000752647"/>
    </source>
</evidence>
<dbReference type="PANTHER" id="PTHR18952:SF265">
    <property type="entry name" value="CARBONIC ANHYDRASE"/>
    <property type="match status" value="1"/>
</dbReference>
<accession>A0A9Q3XV99</accession>
<dbReference type="InterPro" id="IPR036398">
    <property type="entry name" value="CA_dom_sf"/>
</dbReference>
<evidence type="ECO:0000256" key="6">
    <source>
        <dbReference type="ARBA" id="ARBA00048348"/>
    </source>
</evidence>
<dbReference type="OMA" id="ERFHFHD"/>
<keyword evidence="5" id="KW-0456">Lyase</keyword>
<evidence type="ECO:0000313" key="9">
    <source>
        <dbReference type="EMBL" id="CUW06439.1"/>
    </source>
</evidence>
<feature type="domain" description="Alpha-carbonic anhydrase" evidence="8">
    <location>
        <begin position="2"/>
        <end position="208"/>
    </location>
</feature>
<dbReference type="Proteomes" id="UP000752647">
    <property type="component" value="Unassembled WGS sequence"/>
</dbReference>
<reference evidence="9 11" key="1">
    <citation type="submission" date="2015-12" db="EMBL/GenBank/DDBJ databases">
        <authorList>
            <person name="Andreevskaya M."/>
        </authorList>
    </citation>
    <scope>NUCLEOTIDE SEQUENCE [LARGE SCALE GENOMIC DNA]</scope>
    <source>
        <strain evidence="9 11">C122c</strain>
    </source>
</reference>
<evidence type="ECO:0000256" key="5">
    <source>
        <dbReference type="ARBA" id="ARBA00023239"/>
    </source>
</evidence>
<evidence type="ECO:0000256" key="2">
    <source>
        <dbReference type="ARBA" id="ARBA00012925"/>
    </source>
</evidence>
<dbReference type="InterPro" id="IPR041891">
    <property type="entry name" value="Alpha_CA_prokaryot-like"/>
</dbReference>
<dbReference type="InterPro" id="IPR023561">
    <property type="entry name" value="Carbonic_anhydrase_a-class"/>
</dbReference>
<proteinExistence type="inferred from homology"/>
<feature type="region of interest" description="Disordered" evidence="7">
    <location>
        <begin position="1"/>
        <end position="25"/>
    </location>
</feature>
<organism evidence="10 12">
    <name type="scientific">Leuconostoc gasicomitatum</name>
    <dbReference type="NCBI Taxonomy" id="115778"/>
    <lineage>
        <taxon>Bacteria</taxon>
        <taxon>Bacillati</taxon>
        <taxon>Bacillota</taxon>
        <taxon>Bacilli</taxon>
        <taxon>Lactobacillales</taxon>
        <taxon>Lactobacillaceae</taxon>
        <taxon>Leuconostoc</taxon>
        <taxon>Leuconostoc gelidum group</taxon>
    </lineage>
</organism>
<dbReference type="AlphaFoldDB" id="A0A9Q3XV99"/>
<dbReference type="InterPro" id="IPR001148">
    <property type="entry name" value="CA_dom"/>
</dbReference>
<evidence type="ECO:0000259" key="8">
    <source>
        <dbReference type="PROSITE" id="PS51144"/>
    </source>
</evidence>
<dbReference type="Proteomes" id="UP000199271">
    <property type="component" value="Unassembled WGS sequence"/>
</dbReference>
<keyword evidence="3" id="KW-0479">Metal-binding</keyword>
<dbReference type="EMBL" id="FBSY01000003">
    <property type="protein sequence ID" value="CUW06439.1"/>
    <property type="molecule type" value="Genomic_DNA"/>
</dbReference>
<dbReference type="EC" id="4.2.1.1" evidence="2"/>
<keyword evidence="11" id="KW-1185">Reference proteome</keyword>
<dbReference type="RefSeq" id="WP_013232014.1">
    <property type="nucleotide sequence ID" value="NZ_BPKT01000008.1"/>
</dbReference>
<dbReference type="CDD" id="cd03124">
    <property type="entry name" value="alpha_CA_prokaryotic_like"/>
    <property type="match status" value="1"/>
</dbReference>
<keyword evidence="4" id="KW-0862">Zinc</keyword>
<comment type="caution">
    <text evidence="10">The sequence shown here is derived from an EMBL/GenBank/DDBJ whole genome shotgun (WGS) entry which is preliminary data.</text>
</comment>
<gene>
    <name evidence="9" type="ORF">C122C_1284</name>
    <name evidence="10" type="ORF">KIJ12_04255</name>
</gene>
<dbReference type="Pfam" id="PF00194">
    <property type="entry name" value="Carb_anhydrase"/>
    <property type="match status" value="1"/>
</dbReference>
<evidence type="ECO:0000256" key="3">
    <source>
        <dbReference type="ARBA" id="ARBA00022723"/>
    </source>
</evidence>
<protein>
    <recommendedName>
        <fullName evidence="2">carbonic anhydrase</fullName>
        <ecNumber evidence="2">4.2.1.1</ecNumber>
    </recommendedName>
</protein>
<dbReference type="GeneID" id="34301994"/>
<comment type="similarity">
    <text evidence="1">Belongs to the alpha-carbonic anhydrase family.</text>
</comment>